<keyword evidence="5" id="KW-0675">Receptor</keyword>
<keyword evidence="2" id="KW-1003">Cell membrane</keyword>
<name>A0A0B2UHP9_TOXCA</name>
<keyword evidence="6 8" id="KW-0472">Membrane</keyword>
<dbReference type="InterPro" id="IPR040435">
    <property type="entry name" value="Put_GPCR_Chromadorea"/>
</dbReference>
<feature type="non-terminal residue" evidence="9">
    <location>
        <position position="1"/>
    </location>
</feature>
<dbReference type="OMA" id="VIALYMV"/>
<keyword evidence="5" id="KW-0297">G-protein coupled receptor</keyword>
<dbReference type="GO" id="GO:0005886">
    <property type="term" value="C:plasma membrane"/>
    <property type="evidence" value="ECO:0007669"/>
    <property type="project" value="UniProtKB-SubCell"/>
</dbReference>
<feature type="transmembrane region" description="Helical" evidence="8">
    <location>
        <begin position="84"/>
        <end position="105"/>
    </location>
</feature>
<keyword evidence="7" id="KW-0807">Transducer</keyword>
<evidence type="ECO:0000256" key="5">
    <source>
        <dbReference type="ARBA" id="ARBA00023040"/>
    </source>
</evidence>
<dbReference type="GO" id="GO:0004930">
    <property type="term" value="F:G protein-coupled receptor activity"/>
    <property type="evidence" value="ECO:0007669"/>
    <property type="project" value="UniProtKB-KW"/>
</dbReference>
<dbReference type="PANTHER" id="PTHR37441:SF4">
    <property type="entry name" value="G-PROTEIN COUPLED RECEPTORS FAMILY 1 PROFILE DOMAIN-CONTAINING PROTEIN"/>
    <property type="match status" value="1"/>
</dbReference>
<evidence type="ECO:0000256" key="8">
    <source>
        <dbReference type="SAM" id="Phobius"/>
    </source>
</evidence>
<evidence type="ECO:0000313" key="10">
    <source>
        <dbReference type="Proteomes" id="UP000031036"/>
    </source>
</evidence>
<dbReference type="AlphaFoldDB" id="A0A0B2UHP9"/>
<feature type="transmembrane region" description="Helical" evidence="8">
    <location>
        <begin position="25"/>
        <end position="48"/>
    </location>
</feature>
<keyword evidence="10" id="KW-1185">Reference proteome</keyword>
<evidence type="ECO:0000256" key="2">
    <source>
        <dbReference type="ARBA" id="ARBA00022475"/>
    </source>
</evidence>
<comment type="caution">
    <text evidence="9">The sequence shown here is derived from an EMBL/GenBank/DDBJ whole genome shotgun (WGS) entry which is preliminary data.</text>
</comment>
<protein>
    <recommendedName>
        <fullName evidence="11">G_PROTEIN_RECEP_F1_2 domain-containing protein</fullName>
    </recommendedName>
</protein>
<organism evidence="9 10">
    <name type="scientific">Toxocara canis</name>
    <name type="common">Canine roundworm</name>
    <dbReference type="NCBI Taxonomy" id="6265"/>
    <lineage>
        <taxon>Eukaryota</taxon>
        <taxon>Metazoa</taxon>
        <taxon>Ecdysozoa</taxon>
        <taxon>Nematoda</taxon>
        <taxon>Chromadorea</taxon>
        <taxon>Rhabditida</taxon>
        <taxon>Spirurina</taxon>
        <taxon>Ascaridomorpha</taxon>
        <taxon>Ascaridoidea</taxon>
        <taxon>Toxocaridae</taxon>
        <taxon>Toxocara</taxon>
    </lineage>
</organism>
<accession>A0A0B2UHP9</accession>
<sequence length="182" mass="20323">IGLSTATVFFPLAAPLECTLEHCQWPLGFAIVSIFAIFYMVVIALYMVMLWHMNLRRCNAQSDDRDRVLWESSVRAMKRLTLQVIAFTLSGAPILAVSSFTLAHLDQIELLGLENASPCAFIVKGKLIGQAERLVCINVSAWILPMISVPLSSCYVYSNIHELIRHKFGLRSATTLVDHQSN</sequence>
<evidence type="ECO:0000256" key="3">
    <source>
        <dbReference type="ARBA" id="ARBA00022692"/>
    </source>
</evidence>
<dbReference type="Proteomes" id="UP000031036">
    <property type="component" value="Unassembled WGS sequence"/>
</dbReference>
<proteinExistence type="predicted"/>
<dbReference type="EMBL" id="JPKZ01022855">
    <property type="protein sequence ID" value="KHN70611.1"/>
    <property type="molecule type" value="Genomic_DNA"/>
</dbReference>
<evidence type="ECO:0000256" key="7">
    <source>
        <dbReference type="ARBA" id="ARBA00023224"/>
    </source>
</evidence>
<dbReference type="PANTHER" id="PTHR37441">
    <property type="entry name" value="PROTEIN CBG16518"/>
    <property type="match status" value="1"/>
</dbReference>
<evidence type="ECO:0000256" key="4">
    <source>
        <dbReference type="ARBA" id="ARBA00022989"/>
    </source>
</evidence>
<keyword evidence="3 8" id="KW-0812">Transmembrane</keyword>
<comment type="subcellular location">
    <subcellularLocation>
        <location evidence="1">Cell membrane</location>
        <topology evidence="1">Multi-pass membrane protein</topology>
    </subcellularLocation>
</comment>
<feature type="non-terminal residue" evidence="9">
    <location>
        <position position="182"/>
    </location>
</feature>
<evidence type="ECO:0000313" key="9">
    <source>
        <dbReference type="EMBL" id="KHN70611.1"/>
    </source>
</evidence>
<dbReference type="STRING" id="6265.A0A0B2UHP9"/>
<gene>
    <name evidence="9" type="ORF">Tcan_01310</name>
</gene>
<evidence type="ECO:0008006" key="11">
    <source>
        <dbReference type="Google" id="ProtNLM"/>
    </source>
</evidence>
<keyword evidence="4 8" id="KW-1133">Transmembrane helix</keyword>
<evidence type="ECO:0000256" key="6">
    <source>
        <dbReference type="ARBA" id="ARBA00023136"/>
    </source>
</evidence>
<evidence type="ECO:0000256" key="1">
    <source>
        <dbReference type="ARBA" id="ARBA00004651"/>
    </source>
</evidence>
<dbReference type="OrthoDB" id="5866823at2759"/>
<reference evidence="9 10" key="1">
    <citation type="submission" date="2014-11" db="EMBL/GenBank/DDBJ databases">
        <title>Genetic blueprint of the zoonotic pathogen Toxocara canis.</title>
        <authorList>
            <person name="Zhu X.-Q."/>
            <person name="Korhonen P.K."/>
            <person name="Cai H."/>
            <person name="Young N.D."/>
            <person name="Nejsum P."/>
            <person name="von Samson-Himmelstjerna G."/>
            <person name="Boag P.R."/>
            <person name="Tan P."/>
            <person name="Li Q."/>
            <person name="Min J."/>
            <person name="Yang Y."/>
            <person name="Wang X."/>
            <person name="Fang X."/>
            <person name="Hall R.S."/>
            <person name="Hofmann A."/>
            <person name="Sternberg P.W."/>
            <person name="Jex A.R."/>
            <person name="Gasser R.B."/>
        </authorList>
    </citation>
    <scope>NUCLEOTIDE SEQUENCE [LARGE SCALE GENOMIC DNA]</scope>
    <source>
        <strain evidence="9">PN_DK_2014</strain>
    </source>
</reference>